<comment type="similarity">
    <text evidence="1">Belongs to the ComF/GntX family.</text>
</comment>
<evidence type="ECO:0000313" key="4">
    <source>
        <dbReference type="Proteomes" id="UP000831467"/>
    </source>
</evidence>
<name>A0ABY4IHG9_9MICO</name>
<proteinExistence type="inferred from homology"/>
<accession>A0ABY4IHG9</accession>
<keyword evidence="4" id="KW-1185">Reference proteome</keyword>
<reference evidence="3 4" key="1">
    <citation type="submission" date="2021-06" db="EMBL/GenBank/DDBJ databases">
        <title>Genome-based taxonomic framework of Microbacterium strains isolated from marine environment, the description of four new species and reclassification of four preexisting species.</title>
        <authorList>
            <person name="Lee S.D."/>
            <person name="Kim S.-M."/>
            <person name="Byeon Y.-S."/>
            <person name="Yang H.L."/>
            <person name="Kim I.S."/>
        </authorList>
    </citation>
    <scope>NUCLEOTIDE SEQUENCE [LARGE SCALE GENOMIC DNA]</scope>
    <source>
        <strain evidence="3 4">SSW1-51</strain>
    </source>
</reference>
<evidence type="ECO:0000256" key="1">
    <source>
        <dbReference type="ARBA" id="ARBA00008007"/>
    </source>
</evidence>
<dbReference type="InterPro" id="IPR051910">
    <property type="entry name" value="ComF/GntX_DNA_util-trans"/>
</dbReference>
<organism evidence="3 4">
    <name type="scientific">Microbacterium sufflavum</name>
    <dbReference type="NCBI Taxonomy" id="2851649"/>
    <lineage>
        <taxon>Bacteria</taxon>
        <taxon>Bacillati</taxon>
        <taxon>Actinomycetota</taxon>
        <taxon>Actinomycetes</taxon>
        <taxon>Micrococcales</taxon>
        <taxon>Microbacteriaceae</taxon>
        <taxon>Microbacterium</taxon>
    </lineage>
</organism>
<feature type="domain" description="Phosphoribosyltransferase" evidence="2">
    <location>
        <begin position="151"/>
        <end position="209"/>
    </location>
</feature>
<dbReference type="PANTHER" id="PTHR47505:SF1">
    <property type="entry name" value="DNA UTILIZATION PROTEIN YHGH"/>
    <property type="match status" value="1"/>
</dbReference>
<dbReference type="Gene3D" id="3.40.50.2020">
    <property type="match status" value="1"/>
</dbReference>
<dbReference type="SUPFAM" id="SSF53271">
    <property type="entry name" value="PRTase-like"/>
    <property type="match status" value="1"/>
</dbReference>
<dbReference type="Proteomes" id="UP000831467">
    <property type="component" value="Chromosome"/>
</dbReference>
<dbReference type="RefSeq" id="WP_247981508.1">
    <property type="nucleotide sequence ID" value="NZ_CP078076.1"/>
</dbReference>
<dbReference type="Pfam" id="PF00156">
    <property type="entry name" value="Pribosyltran"/>
    <property type="match status" value="1"/>
</dbReference>
<dbReference type="EMBL" id="CP078076">
    <property type="protein sequence ID" value="UPL11725.1"/>
    <property type="molecule type" value="Genomic_DNA"/>
</dbReference>
<dbReference type="InterPro" id="IPR000836">
    <property type="entry name" value="PRTase_dom"/>
</dbReference>
<sequence>MPVPSALRSVVLEAAALLLSAVCGGCGLPGTLLCDVCRAELIPDPRAVRTPEGRNVHVALTYQGVAARCLRRLKDEGETLLARPLGSALAAVLGPAVSHGVLVVPVPTSRRAFRRRGFRVPDLLVRRAGASTTRALRWTRAAHDQRSLGAMERRDNVRAAMRAVADGRGAAVVVVDDVVTTGATLDEAARALEEAGYEVVALVALAATPTNPVSG</sequence>
<dbReference type="PANTHER" id="PTHR47505">
    <property type="entry name" value="DNA UTILIZATION PROTEIN YHGH"/>
    <property type="match status" value="1"/>
</dbReference>
<protein>
    <submittedName>
        <fullName evidence="3">ComF family protein</fullName>
    </submittedName>
</protein>
<evidence type="ECO:0000259" key="2">
    <source>
        <dbReference type="Pfam" id="PF00156"/>
    </source>
</evidence>
<evidence type="ECO:0000313" key="3">
    <source>
        <dbReference type="EMBL" id="UPL11725.1"/>
    </source>
</evidence>
<dbReference type="InterPro" id="IPR029057">
    <property type="entry name" value="PRTase-like"/>
</dbReference>
<gene>
    <name evidence="3" type="ORF">KV394_11635</name>
</gene>